<dbReference type="STRING" id="51511.ENSCSAVP00000008861"/>
<reference evidence="4" key="3">
    <citation type="submission" date="2025-09" db="UniProtKB">
        <authorList>
            <consortium name="Ensembl"/>
        </authorList>
    </citation>
    <scope>IDENTIFICATION</scope>
</reference>
<dbReference type="Proteomes" id="UP000007875">
    <property type="component" value="Unassembled WGS sequence"/>
</dbReference>
<dbReference type="GeneTree" id="ENSGT00530000063564"/>
<evidence type="ECO:0000313" key="5">
    <source>
        <dbReference type="Proteomes" id="UP000007875"/>
    </source>
</evidence>
<feature type="coiled-coil region" evidence="3">
    <location>
        <begin position="12"/>
        <end position="102"/>
    </location>
</feature>
<evidence type="ECO:0000256" key="3">
    <source>
        <dbReference type="SAM" id="Coils"/>
    </source>
</evidence>
<organism evidence="4 5">
    <name type="scientific">Ciona savignyi</name>
    <name type="common">Pacific transparent sea squirt</name>
    <dbReference type="NCBI Taxonomy" id="51511"/>
    <lineage>
        <taxon>Eukaryota</taxon>
        <taxon>Metazoa</taxon>
        <taxon>Chordata</taxon>
        <taxon>Tunicata</taxon>
        <taxon>Ascidiacea</taxon>
        <taxon>Phlebobranchia</taxon>
        <taxon>Cionidae</taxon>
        <taxon>Ciona</taxon>
    </lineage>
</organism>
<accession>H2YU51</accession>
<keyword evidence="5" id="KW-1185">Reference proteome</keyword>
<dbReference type="GO" id="GO:0006355">
    <property type="term" value="P:regulation of DNA-templated transcription"/>
    <property type="evidence" value="ECO:0007669"/>
    <property type="project" value="InterPro"/>
</dbReference>
<reference evidence="5" key="1">
    <citation type="submission" date="2003-08" db="EMBL/GenBank/DDBJ databases">
        <authorList>
            <person name="Birren B."/>
            <person name="Nusbaum C."/>
            <person name="Abebe A."/>
            <person name="Abouelleil A."/>
            <person name="Adekoya E."/>
            <person name="Ait-zahra M."/>
            <person name="Allen N."/>
            <person name="Allen T."/>
            <person name="An P."/>
            <person name="Anderson M."/>
            <person name="Anderson S."/>
            <person name="Arachchi H."/>
            <person name="Armbruster J."/>
            <person name="Bachantsang P."/>
            <person name="Baldwin J."/>
            <person name="Barry A."/>
            <person name="Bayul T."/>
            <person name="Blitshsteyn B."/>
            <person name="Bloom T."/>
            <person name="Blye J."/>
            <person name="Boguslavskiy L."/>
            <person name="Borowsky M."/>
            <person name="Boukhgalter B."/>
            <person name="Brunache A."/>
            <person name="Butler J."/>
            <person name="Calixte N."/>
            <person name="Calvo S."/>
            <person name="Camarata J."/>
            <person name="Campo K."/>
            <person name="Chang J."/>
            <person name="Cheshatsang Y."/>
            <person name="Citroen M."/>
            <person name="Collymore A."/>
            <person name="Considine T."/>
            <person name="Cook A."/>
            <person name="Cooke P."/>
            <person name="Corum B."/>
            <person name="Cuomo C."/>
            <person name="David R."/>
            <person name="Dawoe T."/>
            <person name="Degray S."/>
            <person name="Dodge S."/>
            <person name="Dooley K."/>
            <person name="Dorje P."/>
            <person name="Dorjee K."/>
            <person name="Dorris L."/>
            <person name="Duffey N."/>
            <person name="Dupes A."/>
            <person name="Elkins T."/>
            <person name="Engels R."/>
            <person name="Erickson J."/>
            <person name="Farina A."/>
            <person name="Faro S."/>
            <person name="Ferreira P."/>
            <person name="Fischer H."/>
            <person name="Fitzgerald M."/>
            <person name="Foley K."/>
            <person name="Gage D."/>
            <person name="Galagan J."/>
            <person name="Gearin G."/>
            <person name="Gnerre S."/>
            <person name="Gnirke A."/>
            <person name="Goyette A."/>
            <person name="Graham J."/>
            <person name="Grandbois E."/>
            <person name="Gyaltsen K."/>
            <person name="Hafez N."/>
            <person name="Hagopian D."/>
            <person name="Hagos B."/>
            <person name="Hall J."/>
            <person name="Hatcher B."/>
            <person name="Heller A."/>
            <person name="Higgins H."/>
            <person name="Honan T."/>
            <person name="Horn A."/>
            <person name="Houde N."/>
            <person name="Hughes L."/>
            <person name="Hulme W."/>
            <person name="Husby E."/>
            <person name="Iliev I."/>
            <person name="Jaffe D."/>
            <person name="Jones C."/>
            <person name="Kamal M."/>
            <person name="Kamat A."/>
            <person name="Kamvysselis M."/>
            <person name="Karlsson E."/>
            <person name="Kells C."/>
            <person name="Kieu A."/>
            <person name="Kisner P."/>
            <person name="Kodira C."/>
            <person name="Kulbokas E."/>
            <person name="Labutti K."/>
            <person name="Lama D."/>
            <person name="Landers T."/>
            <person name="Leger J."/>
            <person name="Levine S."/>
            <person name="Lewis D."/>
            <person name="Lewis T."/>
            <person name="Lindblad-toh K."/>
            <person name="Liu X."/>
            <person name="Lokyitsang T."/>
            <person name="Lokyitsang Y."/>
            <person name="Lucien O."/>
            <person name="Lui A."/>
            <person name="Ma L.J."/>
            <person name="Mabbitt R."/>
            <person name="Macdonald J."/>
            <person name="Maclean C."/>
            <person name="Major J."/>
            <person name="Manning J."/>
            <person name="Marabella R."/>
            <person name="Maru K."/>
            <person name="Matthews C."/>
            <person name="Mauceli E."/>
            <person name="Mccarthy M."/>
            <person name="Mcdonough S."/>
            <person name="Mcghee T."/>
            <person name="Meldrim J."/>
            <person name="Meneus L."/>
            <person name="Mesirov J."/>
            <person name="Mihalev A."/>
            <person name="Mihova T."/>
            <person name="Mikkelsen T."/>
            <person name="Mlenga V."/>
            <person name="Moru K."/>
            <person name="Mozes J."/>
            <person name="Mulrain L."/>
            <person name="Munson G."/>
            <person name="Naylor J."/>
            <person name="Newes C."/>
            <person name="Nguyen C."/>
            <person name="Nguyen N."/>
            <person name="Nguyen T."/>
            <person name="Nicol R."/>
            <person name="Nielsen C."/>
            <person name="Nizzari M."/>
            <person name="Norbu C."/>
            <person name="Norbu N."/>
            <person name="O'donnell P."/>
            <person name="Okoawo O."/>
            <person name="O'leary S."/>
            <person name="Omotosho B."/>
            <person name="O'neill K."/>
            <person name="Osman S."/>
            <person name="Parker S."/>
            <person name="Perrin D."/>
            <person name="Phunkhang P."/>
            <person name="Piqani B."/>
            <person name="Purcell S."/>
            <person name="Rachupka T."/>
            <person name="Ramasamy U."/>
            <person name="Rameau R."/>
            <person name="Ray V."/>
            <person name="Raymond C."/>
            <person name="Retta R."/>
            <person name="Richardson S."/>
            <person name="Rise C."/>
            <person name="Rodriguez J."/>
            <person name="Rogers J."/>
            <person name="Rogov P."/>
            <person name="Rutman M."/>
            <person name="Schupbach R."/>
            <person name="Seaman C."/>
            <person name="Settipalli S."/>
            <person name="Sharpe T."/>
            <person name="Sheridan J."/>
            <person name="Sherpa N."/>
            <person name="Shi J."/>
            <person name="Smirnov S."/>
            <person name="Smith C."/>
            <person name="Sougnez C."/>
            <person name="Spencer B."/>
            <person name="Stalker J."/>
            <person name="Stange-thomann N."/>
            <person name="Stavropoulos S."/>
            <person name="Stetson K."/>
            <person name="Stone C."/>
            <person name="Stone S."/>
            <person name="Stubbs M."/>
            <person name="Talamas J."/>
            <person name="Tchuinga P."/>
            <person name="Tenzing P."/>
            <person name="Tesfaye S."/>
            <person name="Theodore J."/>
            <person name="Thoulutsang Y."/>
            <person name="Topham K."/>
            <person name="Towey S."/>
            <person name="Tsamla T."/>
            <person name="Tsomo N."/>
            <person name="Vallee D."/>
            <person name="Vassiliev H."/>
            <person name="Venkataraman V."/>
            <person name="Vinson J."/>
            <person name="Vo A."/>
            <person name="Wade C."/>
            <person name="Wang S."/>
            <person name="Wangchuk T."/>
            <person name="Wangdi T."/>
            <person name="Whittaker C."/>
            <person name="Wilkinson J."/>
            <person name="Wu Y."/>
            <person name="Wyman D."/>
            <person name="Yadav S."/>
            <person name="Yang S."/>
            <person name="Yang X."/>
            <person name="Yeager S."/>
            <person name="Yee E."/>
            <person name="Young G."/>
            <person name="Zainoun J."/>
            <person name="Zembeck L."/>
            <person name="Zimmer A."/>
            <person name="Zody M."/>
            <person name="Lander E."/>
        </authorList>
    </citation>
    <scope>NUCLEOTIDE SEQUENCE [LARGE SCALE GENOMIC DNA]</scope>
</reference>
<sequence length="110" mass="12988">MAVNEMQLLEIQREANKQVNEYKFKLQKSEQDIAAFHGSISRLESQLLRYKQSTEGYEKNEDEMRAEKRKLMRDLRSALDRIEEVEMTNSHLEKRLERMRASRTALAGPS</sequence>
<dbReference type="InterPro" id="IPR019139">
    <property type="entry name" value="LRRFIP1/2"/>
</dbReference>
<keyword evidence="2 3" id="KW-0175">Coiled coil</keyword>
<comment type="similarity">
    <text evidence="1">Belongs to the LRRFIP family.</text>
</comment>
<evidence type="ECO:0000256" key="2">
    <source>
        <dbReference type="ARBA" id="ARBA00023054"/>
    </source>
</evidence>
<dbReference type="HOGENOM" id="CLU_181937_0_0_1"/>
<dbReference type="PANTHER" id="PTHR19212">
    <property type="entry name" value="LEUCINE RICH REPEAT IN FLII INTERACTING PROTEIN"/>
    <property type="match status" value="1"/>
</dbReference>
<dbReference type="OMA" id="RERCWRM"/>
<reference evidence="4" key="2">
    <citation type="submission" date="2025-08" db="UniProtKB">
        <authorList>
            <consortium name="Ensembl"/>
        </authorList>
    </citation>
    <scope>IDENTIFICATION</scope>
</reference>
<protein>
    <submittedName>
        <fullName evidence="4">Uncharacterized protein</fullName>
    </submittedName>
</protein>
<proteinExistence type="inferred from homology"/>
<name>H2YU51_CIOSA</name>
<evidence type="ECO:0000313" key="4">
    <source>
        <dbReference type="Ensembl" id="ENSCSAVP00000008861.1"/>
    </source>
</evidence>
<dbReference type="InParanoid" id="H2YU51"/>
<dbReference type="PANTHER" id="PTHR19212:SF0">
    <property type="entry name" value="LD07988P"/>
    <property type="match status" value="1"/>
</dbReference>
<evidence type="ECO:0000256" key="1">
    <source>
        <dbReference type="ARBA" id="ARBA00008275"/>
    </source>
</evidence>
<dbReference type="AlphaFoldDB" id="H2YU51"/>
<dbReference type="Ensembl" id="ENSCSAVT00000008975.1">
    <property type="protein sequence ID" value="ENSCSAVP00000008861.1"/>
    <property type="gene ID" value="ENSCSAVG00000005258.1"/>
</dbReference>
<dbReference type="Pfam" id="PF09738">
    <property type="entry name" value="LRRFIP"/>
    <property type="match status" value="1"/>
</dbReference>
<dbReference type="eggNOG" id="KOG2010">
    <property type="taxonomic scope" value="Eukaryota"/>
</dbReference>